<dbReference type="Gene3D" id="3.30.1370.160">
    <property type="match status" value="1"/>
</dbReference>
<dbReference type="Gene3D" id="3.10.290.10">
    <property type="entry name" value="RNA-binding S4 domain"/>
    <property type="match status" value="1"/>
</dbReference>
<evidence type="ECO:0000259" key="2">
    <source>
        <dbReference type="SMART" id="SM00363"/>
    </source>
</evidence>
<sequence>MDNINEEITEARIRDIFTIARKNRGKKASNFLDPGQQQMAEMVARSFPGMGFYFNGGYEKAERKILVAYPEDMLDEPFREPLGALRIIPKNSDEHPGHRDYLGAILALGINREKLGDILVGKTSADIVVKQEIMEYIGLNLKKIRNVSVEVEEISLKELLQPERPYKELKSTVASLRLDAIAGIAFGISRSKMAPFIKGENIRLNFKVVKDPAALVKEGDIISANRLGRAKVVEVGGRSKKGRIYVKIHRYISR</sequence>
<reference evidence="4" key="1">
    <citation type="journal article" date="2013" name="Genome Announc.">
        <title>First genome sequence of a syntrophic acetate-oxidizing bacterium, Tepidanaerobacter acetatoxydans strain Re1.</title>
        <authorList>
            <person name="Manzoor S."/>
            <person name="Bongcam-Rudloff E."/>
            <person name="Schnurer A."/>
            <person name="Muller B."/>
        </authorList>
    </citation>
    <scope>NUCLEOTIDE SEQUENCE [LARGE SCALE GENOMIC DNA]</scope>
    <source>
        <strain evidence="4">Re1</strain>
    </source>
</reference>
<dbReference type="GO" id="GO:0003723">
    <property type="term" value="F:RNA binding"/>
    <property type="evidence" value="ECO:0007669"/>
    <property type="project" value="UniProtKB-KW"/>
</dbReference>
<dbReference type="SUPFAM" id="SSF55174">
    <property type="entry name" value="Alpha-L RNA-binding motif"/>
    <property type="match status" value="1"/>
</dbReference>
<dbReference type="PANTHER" id="PTHR13633:SF3">
    <property type="entry name" value="MITOCHONDRIAL TRANSCRIPTION RESCUE FACTOR 1"/>
    <property type="match status" value="1"/>
</dbReference>
<dbReference type="SMART" id="SM00363">
    <property type="entry name" value="S4"/>
    <property type="match status" value="1"/>
</dbReference>
<dbReference type="PANTHER" id="PTHR13633">
    <property type="entry name" value="MITOCHONDRIAL TRANSCRIPTION RESCUE FACTOR 1"/>
    <property type="match status" value="1"/>
</dbReference>
<feature type="domain" description="RNA-binding S4" evidence="2">
    <location>
        <begin position="176"/>
        <end position="233"/>
    </location>
</feature>
<dbReference type="EMBL" id="HF563609">
    <property type="protein sequence ID" value="CCP24858.1"/>
    <property type="molecule type" value="Genomic_DNA"/>
</dbReference>
<accession>F4LSA3</accession>
<dbReference type="eggNOG" id="COG2302">
    <property type="taxonomic scope" value="Bacteria"/>
</dbReference>
<dbReference type="PATRIC" id="fig|1209989.3.peg.189"/>
<dbReference type="PROSITE" id="PS50889">
    <property type="entry name" value="S4"/>
    <property type="match status" value="1"/>
</dbReference>
<dbReference type="InterPro" id="IPR002942">
    <property type="entry name" value="S4_RNA-bd"/>
</dbReference>
<dbReference type="HOGENOM" id="CLU_075687_1_0_9"/>
<accession>L0RZ04</accession>
<dbReference type="CDD" id="cd00165">
    <property type="entry name" value="S4"/>
    <property type="match status" value="1"/>
</dbReference>
<dbReference type="Gene3D" id="3.30.70.330">
    <property type="match status" value="1"/>
</dbReference>
<dbReference type="STRING" id="1209989.TepRe1_0157"/>
<dbReference type="KEGG" id="tae:TepiRe1_0169"/>
<dbReference type="Pfam" id="PF17774">
    <property type="entry name" value="YlmH_RBD"/>
    <property type="match status" value="1"/>
</dbReference>
<dbReference type="Proteomes" id="UP000010802">
    <property type="component" value="Chromosome"/>
</dbReference>
<organism evidence="3 4">
    <name type="scientific">Tepidanaerobacter acetatoxydans (strain DSM 21804 / JCM 16047 / Re1)</name>
    <dbReference type="NCBI Taxonomy" id="1209989"/>
    <lineage>
        <taxon>Bacteria</taxon>
        <taxon>Bacillati</taxon>
        <taxon>Bacillota</taxon>
        <taxon>Clostridia</taxon>
        <taxon>Thermosediminibacterales</taxon>
        <taxon>Tepidanaerobacteraceae</taxon>
        <taxon>Tepidanaerobacter</taxon>
    </lineage>
</organism>
<gene>
    <name evidence="3" type="ordered locus">TEPIRE1_0169</name>
</gene>
<name>F4LSA3_TEPAE</name>
<keyword evidence="1" id="KW-0694">RNA-binding</keyword>
<proteinExistence type="predicted"/>
<dbReference type="Pfam" id="PF01479">
    <property type="entry name" value="S4"/>
    <property type="match status" value="1"/>
</dbReference>
<protein>
    <submittedName>
        <fullName evidence="3">RNA-binding S4 domain protein</fullName>
    </submittedName>
</protein>
<dbReference type="KEGG" id="tep:TepRe1_0157"/>
<evidence type="ECO:0000256" key="1">
    <source>
        <dbReference type="PROSITE-ProRule" id="PRU00182"/>
    </source>
</evidence>
<dbReference type="InterPro" id="IPR012677">
    <property type="entry name" value="Nucleotide-bd_a/b_plait_sf"/>
</dbReference>
<dbReference type="InterPro" id="IPR040591">
    <property type="entry name" value="RqcP2_RBD"/>
</dbReference>
<evidence type="ECO:0000313" key="3">
    <source>
        <dbReference type="EMBL" id="CCP24858.1"/>
    </source>
</evidence>
<evidence type="ECO:0000313" key="4">
    <source>
        <dbReference type="Proteomes" id="UP000010802"/>
    </source>
</evidence>
<dbReference type="InterPro" id="IPR036986">
    <property type="entry name" value="S4_RNA-bd_sf"/>
</dbReference>
<keyword evidence="4" id="KW-1185">Reference proteome</keyword>
<dbReference type="AlphaFoldDB" id="F4LSA3"/>
<dbReference type="OrthoDB" id="9812787at2"/>